<dbReference type="AlphaFoldDB" id="A0A6A3MMF4"/>
<evidence type="ECO:0000313" key="2">
    <source>
        <dbReference type="EMBL" id="KAE9029283.1"/>
    </source>
</evidence>
<evidence type="ECO:0000313" key="3">
    <source>
        <dbReference type="Proteomes" id="UP000460718"/>
    </source>
</evidence>
<comment type="caution">
    <text evidence="2">The sequence shown here is derived from an EMBL/GenBank/DDBJ whole genome shotgun (WGS) entry which is preliminary data.</text>
</comment>
<feature type="compositionally biased region" description="Basic residues" evidence="1">
    <location>
        <begin position="74"/>
        <end position="89"/>
    </location>
</feature>
<organism evidence="2 3">
    <name type="scientific">Phytophthora fragariae</name>
    <dbReference type="NCBI Taxonomy" id="53985"/>
    <lineage>
        <taxon>Eukaryota</taxon>
        <taxon>Sar</taxon>
        <taxon>Stramenopiles</taxon>
        <taxon>Oomycota</taxon>
        <taxon>Peronosporomycetes</taxon>
        <taxon>Peronosporales</taxon>
        <taxon>Peronosporaceae</taxon>
        <taxon>Phytophthora</taxon>
    </lineage>
</organism>
<dbReference type="EMBL" id="QXFW01000030">
    <property type="protein sequence ID" value="KAE9029283.1"/>
    <property type="molecule type" value="Genomic_DNA"/>
</dbReference>
<sequence length="97" mass="10694">MAQRAGGGDAGGRSHQATGADDRRASTGTLALLRCKGGRHNKQLHHPRKRERVIFVRQLTSDERRHPGLPRVPARAHRGLSMARRRRPGRAVPVGAR</sequence>
<gene>
    <name evidence="2" type="ORF">PF011_g1138</name>
</gene>
<protein>
    <submittedName>
        <fullName evidence="2">Uncharacterized protein</fullName>
    </submittedName>
</protein>
<reference evidence="2 3" key="1">
    <citation type="submission" date="2018-09" db="EMBL/GenBank/DDBJ databases">
        <title>Genomic investigation of the strawberry pathogen Phytophthora fragariae indicates pathogenicity is determined by transcriptional variation in three key races.</title>
        <authorList>
            <person name="Adams T.M."/>
            <person name="Armitage A.D."/>
            <person name="Sobczyk M.K."/>
            <person name="Bates H.J."/>
            <person name="Dunwell J.M."/>
            <person name="Nellist C.F."/>
            <person name="Harrison R.J."/>
        </authorList>
    </citation>
    <scope>NUCLEOTIDE SEQUENCE [LARGE SCALE GENOMIC DNA]</scope>
    <source>
        <strain evidence="2 3">SCRP245</strain>
    </source>
</reference>
<dbReference type="Proteomes" id="UP000460718">
    <property type="component" value="Unassembled WGS sequence"/>
</dbReference>
<feature type="compositionally biased region" description="Gly residues" evidence="1">
    <location>
        <begin position="1"/>
        <end position="11"/>
    </location>
</feature>
<feature type="region of interest" description="Disordered" evidence="1">
    <location>
        <begin position="62"/>
        <end position="97"/>
    </location>
</feature>
<feature type="region of interest" description="Disordered" evidence="1">
    <location>
        <begin position="1"/>
        <end position="26"/>
    </location>
</feature>
<name>A0A6A3MMF4_9STRA</name>
<proteinExistence type="predicted"/>
<evidence type="ECO:0000256" key="1">
    <source>
        <dbReference type="SAM" id="MobiDB-lite"/>
    </source>
</evidence>
<accession>A0A6A3MMF4</accession>